<dbReference type="SUPFAM" id="SSF82784">
    <property type="entry name" value="OsmC-like"/>
    <property type="match status" value="1"/>
</dbReference>
<proteinExistence type="predicted"/>
<name>A0A379YME9_9GAMM</name>
<dbReference type="PANTHER" id="PTHR35368">
    <property type="entry name" value="HYDROPEROXIDE REDUCTASE"/>
    <property type="match status" value="1"/>
</dbReference>
<dbReference type="InterPro" id="IPR015946">
    <property type="entry name" value="KH_dom-like_a/b"/>
</dbReference>
<dbReference type="Pfam" id="PF02566">
    <property type="entry name" value="OsmC"/>
    <property type="match status" value="1"/>
</dbReference>
<dbReference type="Gene3D" id="3.30.300.20">
    <property type="match status" value="1"/>
</dbReference>
<dbReference type="Proteomes" id="UP000254069">
    <property type="component" value="Unassembled WGS sequence"/>
</dbReference>
<dbReference type="AlphaFoldDB" id="A0A379YME9"/>
<dbReference type="InterPro" id="IPR036102">
    <property type="entry name" value="OsmC/Ohrsf"/>
</dbReference>
<dbReference type="RefSeq" id="WP_044734005.1">
    <property type="nucleotide sequence ID" value="NZ_AP024614.1"/>
</dbReference>
<gene>
    <name evidence="1" type="ORF">NCTC10738_00192</name>
</gene>
<evidence type="ECO:0000313" key="1">
    <source>
        <dbReference type="EMBL" id="SUI46577.1"/>
    </source>
</evidence>
<dbReference type="InterPro" id="IPR003718">
    <property type="entry name" value="OsmC/Ohr_fam"/>
</dbReference>
<reference evidence="1 2" key="1">
    <citation type="submission" date="2018-06" db="EMBL/GenBank/DDBJ databases">
        <authorList>
            <consortium name="Pathogen Informatics"/>
            <person name="Doyle S."/>
        </authorList>
    </citation>
    <scope>NUCLEOTIDE SEQUENCE [LARGE SCALE GENOMIC DNA]</scope>
    <source>
        <strain evidence="1 2">NCTC10738</strain>
    </source>
</reference>
<sequence length="141" mass="15575">MPEKIIELETKMGKGWKVTAQVREHTLVIDQPTAGNEGANPLETFLFSLGGCISAIARMVAREQKIDLRGMNIKVRGEMNSDGLLGKASEDPVGFRRITLDADIDADMTAEQKQQFLDTVCHRCPVHDNLLSASRVDHQSV</sequence>
<dbReference type="PANTHER" id="PTHR35368:SF1">
    <property type="entry name" value="HYDROPEROXIDE REDUCTASE"/>
    <property type="match status" value="1"/>
</dbReference>
<dbReference type="InterPro" id="IPR052924">
    <property type="entry name" value="OsmC/Ohr_hydroprdx_reductase"/>
</dbReference>
<accession>A0A379YME9</accession>
<dbReference type="EMBL" id="UGYO01000001">
    <property type="protein sequence ID" value="SUI46577.1"/>
    <property type="molecule type" value="Genomic_DNA"/>
</dbReference>
<keyword evidence="2" id="KW-1185">Reference proteome</keyword>
<evidence type="ECO:0000313" key="2">
    <source>
        <dbReference type="Proteomes" id="UP000254069"/>
    </source>
</evidence>
<protein>
    <submittedName>
        <fullName evidence="1">OsmC-like protein</fullName>
    </submittedName>
</protein>
<organism evidence="1 2">
    <name type="scientific">Shewanella algae</name>
    <dbReference type="NCBI Taxonomy" id="38313"/>
    <lineage>
        <taxon>Bacteria</taxon>
        <taxon>Pseudomonadati</taxon>
        <taxon>Pseudomonadota</taxon>
        <taxon>Gammaproteobacteria</taxon>
        <taxon>Alteromonadales</taxon>
        <taxon>Shewanellaceae</taxon>
        <taxon>Shewanella</taxon>
    </lineage>
</organism>